<accession>A0A819FPK5</accession>
<dbReference type="Proteomes" id="UP000663864">
    <property type="component" value="Unassembled WGS sequence"/>
</dbReference>
<organism evidence="3 4">
    <name type="scientific">Rotaria sordida</name>
    <dbReference type="NCBI Taxonomy" id="392033"/>
    <lineage>
        <taxon>Eukaryota</taxon>
        <taxon>Metazoa</taxon>
        <taxon>Spiralia</taxon>
        <taxon>Gnathifera</taxon>
        <taxon>Rotifera</taxon>
        <taxon>Eurotatoria</taxon>
        <taxon>Bdelloidea</taxon>
        <taxon>Philodinida</taxon>
        <taxon>Philodinidae</taxon>
        <taxon>Rotaria</taxon>
    </lineage>
</organism>
<reference evidence="3" key="1">
    <citation type="submission" date="2021-02" db="EMBL/GenBank/DDBJ databases">
        <authorList>
            <person name="Nowell W R."/>
        </authorList>
    </citation>
    <scope>NUCLEOTIDE SEQUENCE</scope>
</reference>
<evidence type="ECO:0000256" key="1">
    <source>
        <dbReference type="SAM" id="SignalP"/>
    </source>
</evidence>
<protein>
    <submittedName>
        <fullName evidence="3">Uncharacterized protein</fullName>
    </submittedName>
</protein>
<dbReference type="AlphaFoldDB" id="A0A819FPK5"/>
<dbReference type="EMBL" id="CAJNOT010002427">
    <property type="protein sequence ID" value="CAF1314970.1"/>
    <property type="molecule type" value="Genomic_DNA"/>
</dbReference>
<dbReference type="InterPro" id="IPR016135">
    <property type="entry name" value="UBQ-conjugating_enzyme/RWD"/>
</dbReference>
<evidence type="ECO:0000313" key="4">
    <source>
        <dbReference type="Proteomes" id="UP000663836"/>
    </source>
</evidence>
<gene>
    <name evidence="3" type="ORF">JBS370_LOCUS19229</name>
    <name evidence="2" type="ORF">ZHD862_LOCUS28698</name>
</gene>
<dbReference type="Proteomes" id="UP000663836">
    <property type="component" value="Unassembled WGS sequence"/>
</dbReference>
<dbReference type="EMBL" id="CAJOBD010002272">
    <property type="protein sequence ID" value="CAF3869595.1"/>
    <property type="molecule type" value="Genomic_DNA"/>
</dbReference>
<feature type="signal peptide" evidence="1">
    <location>
        <begin position="1"/>
        <end position="25"/>
    </location>
</feature>
<name>A0A819FPK5_9BILA</name>
<evidence type="ECO:0000313" key="3">
    <source>
        <dbReference type="EMBL" id="CAF3869595.1"/>
    </source>
</evidence>
<comment type="caution">
    <text evidence="3">The sequence shown here is derived from an EMBL/GenBank/DDBJ whole genome shotgun (WGS) entry which is preliminary data.</text>
</comment>
<sequence length="127" mass="15181">MLLFVRHRLLSLFNLSLIFLPELYFNQPGYERRRGRATGIDQSLEYDDYIRQSTVSRSERHPKESNSTRFIGLLVIVSLQQYLLLDLAYFYLYSTRKISNEHVNHIVTSILNKRQRNVLEQQQQTFI</sequence>
<evidence type="ECO:0000313" key="2">
    <source>
        <dbReference type="EMBL" id="CAF1314970.1"/>
    </source>
</evidence>
<keyword evidence="1" id="KW-0732">Signal</keyword>
<proteinExistence type="predicted"/>
<feature type="chain" id="PRO_5035618152" evidence="1">
    <location>
        <begin position="26"/>
        <end position="127"/>
    </location>
</feature>
<dbReference type="Gene3D" id="3.10.110.10">
    <property type="entry name" value="Ubiquitin Conjugating Enzyme"/>
    <property type="match status" value="1"/>
</dbReference>